<evidence type="ECO:0000259" key="1">
    <source>
        <dbReference type="Pfam" id="PF13456"/>
    </source>
</evidence>
<dbReference type="PANTHER" id="PTHR47074:SF61">
    <property type="entry name" value="RNASE H TYPE-1 DOMAIN-CONTAINING PROTEIN"/>
    <property type="match status" value="1"/>
</dbReference>
<dbReference type="OrthoDB" id="999497at2759"/>
<reference evidence="2 3" key="1">
    <citation type="journal article" date="2019" name="Genome Biol. Evol.">
        <title>Insights into the evolution of the New World diploid cottons (Gossypium, subgenus Houzingenia) based on genome sequencing.</title>
        <authorList>
            <person name="Grover C.E."/>
            <person name="Arick M.A. 2nd"/>
            <person name="Thrash A."/>
            <person name="Conover J.L."/>
            <person name="Sanders W.S."/>
            <person name="Peterson D.G."/>
            <person name="Frelichowski J.E."/>
            <person name="Scheffler J.A."/>
            <person name="Scheffler B.E."/>
            <person name="Wendel J.F."/>
        </authorList>
    </citation>
    <scope>NUCLEOTIDE SEQUENCE [LARGE SCALE GENOMIC DNA]</scope>
    <source>
        <strain evidence="2">1</strain>
        <tissue evidence="2">Leaf</tissue>
    </source>
</reference>
<accession>A0A7J9LLL1</accession>
<dbReference type="InterPro" id="IPR052929">
    <property type="entry name" value="RNase_H-like_EbsB-rel"/>
</dbReference>
<feature type="non-terminal residue" evidence="2">
    <location>
        <position position="136"/>
    </location>
</feature>
<gene>
    <name evidence="2" type="ORF">Goshw_009895</name>
</gene>
<dbReference type="AlphaFoldDB" id="A0A7J9LLL1"/>
<organism evidence="2 3">
    <name type="scientific">Gossypium schwendimanii</name>
    <name type="common">Cotton</name>
    <dbReference type="NCBI Taxonomy" id="34291"/>
    <lineage>
        <taxon>Eukaryota</taxon>
        <taxon>Viridiplantae</taxon>
        <taxon>Streptophyta</taxon>
        <taxon>Embryophyta</taxon>
        <taxon>Tracheophyta</taxon>
        <taxon>Spermatophyta</taxon>
        <taxon>Magnoliopsida</taxon>
        <taxon>eudicotyledons</taxon>
        <taxon>Gunneridae</taxon>
        <taxon>Pentapetalae</taxon>
        <taxon>rosids</taxon>
        <taxon>malvids</taxon>
        <taxon>Malvales</taxon>
        <taxon>Malvaceae</taxon>
        <taxon>Malvoideae</taxon>
        <taxon>Gossypium</taxon>
    </lineage>
</organism>
<comment type="caution">
    <text evidence="2">The sequence shown here is derived from an EMBL/GenBank/DDBJ whole genome shotgun (WGS) entry which is preliminary data.</text>
</comment>
<evidence type="ECO:0000313" key="3">
    <source>
        <dbReference type="Proteomes" id="UP000593576"/>
    </source>
</evidence>
<dbReference type="PANTHER" id="PTHR47074">
    <property type="entry name" value="BNAC02G40300D PROTEIN"/>
    <property type="match status" value="1"/>
</dbReference>
<proteinExistence type="predicted"/>
<feature type="domain" description="RNase H type-1" evidence="1">
    <location>
        <begin position="53"/>
        <end position="130"/>
    </location>
</feature>
<dbReference type="EMBL" id="JABFAF010000007">
    <property type="protein sequence ID" value="MBA0859712.1"/>
    <property type="molecule type" value="Genomic_DNA"/>
</dbReference>
<dbReference type="Pfam" id="PF13456">
    <property type="entry name" value="RVT_3"/>
    <property type="match status" value="1"/>
</dbReference>
<evidence type="ECO:0000313" key="2">
    <source>
        <dbReference type="EMBL" id="MBA0859712.1"/>
    </source>
</evidence>
<dbReference type="GO" id="GO:0003676">
    <property type="term" value="F:nucleic acid binding"/>
    <property type="evidence" value="ECO:0007669"/>
    <property type="project" value="InterPro"/>
</dbReference>
<dbReference type="Proteomes" id="UP000593576">
    <property type="component" value="Unassembled WGS sequence"/>
</dbReference>
<dbReference type="InterPro" id="IPR036397">
    <property type="entry name" value="RNaseH_sf"/>
</dbReference>
<dbReference type="GO" id="GO:0004523">
    <property type="term" value="F:RNA-DNA hybrid ribonuclease activity"/>
    <property type="evidence" value="ECO:0007669"/>
    <property type="project" value="InterPro"/>
</dbReference>
<protein>
    <recommendedName>
        <fullName evidence="1">RNase H type-1 domain-containing protein</fullName>
    </recommendedName>
</protein>
<name>A0A7J9LLL1_GOSSC</name>
<sequence length="136" mass="14898">QIVLNGLPGYLEVAWSTNGACLVVACGRFEKKTTFVGEKENWKSPEEQIIKINFDTSFDCQGFKSASGIVVRNTKGEVLVSKSCLHTAVGTTFDVEALAHFKAVLTGIELDLTYVIVEGDSRSIIKKCKTRLVDKP</sequence>
<dbReference type="InterPro" id="IPR002156">
    <property type="entry name" value="RNaseH_domain"/>
</dbReference>
<dbReference type="Gene3D" id="3.30.420.10">
    <property type="entry name" value="Ribonuclease H-like superfamily/Ribonuclease H"/>
    <property type="match status" value="1"/>
</dbReference>
<keyword evidence="3" id="KW-1185">Reference proteome</keyword>